<feature type="signal peptide" evidence="1">
    <location>
        <begin position="1"/>
        <end position="21"/>
    </location>
</feature>
<dbReference type="STRING" id="54.SAMN02745121_04497"/>
<feature type="chain" id="PRO_5011692891" evidence="1">
    <location>
        <begin position="22"/>
        <end position="419"/>
    </location>
</feature>
<dbReference type="Proteomes" id="UP000199400">
    <property type="component" value="Unassembled WGS sequence"/>
</dbReference>
<evidence type="ECO:0000313" key="2">
    <source>
        <dbReference type="EMBL" id="SFE49677.1"/>
    </source>
</evidence>
<keyword evidence="1" id="KW-0732">Signal</keyword>
<evidence type="ECO:0000256" key="1">
    <source>
        <dbReference type="SAM" id="SignalP"/>
    </source>
</evidence>
<organism evidence="2 3">
    <name type="scientific">Nannocystis exedens</name>
    <dbReference type="NCBI Taxonomy" id="54"/>
    <lineage>
        <taxon>Bacteria</taxon>
        <taxon>Pseudomonadati</taxon>
        <taxon>Myxococcota</taxon>
        <taxon>Polyangia</taxon>
        <taxon>Nannocystales</taxon>
        <taxon>Nannocystaceae</taxon>
        <taxon>Nannocystis</taxon>
    </lineage>
</organism>
<dbReference type="RefSeq" id="WP_143140757.1">
    <property type="nucleotide sequence ID" value="NZ_FOMX01000014.1"/>
</dbReference>
<dbReference type="EMBL" id="FOMX01000014">
    <property type="protein sequence ID" value="SFE49677.1"/>
    <property type="molecule type" value="Genomic_DNA"/>
</dbReference>
<keyword evidence="3" id="KW-1185">Reference proteome</keyword>
<dbReference type="OrthoDB" id="5496307at2"/>
<protein>
    <submittedName>
        <fullName evidence="2">Uncharacterized protein</fullName>
    </submittedName>
</protein>
<accession>A0A1I2B0Z0</accession>
<proteinExistence type="predicted"/>
<name>A0A1I2B0Z0_9BACT</name>
<gene>
    <name evidence="2" type="ORF">SAMN02745121_04497</name>
</gene>
<evidence type="ECO:0000313" key="3">
    <source>
        <dbReference type="Proteomes" id="UP000199400"/>
    </source>
</evidence>
<sequence>MFRNICGSTLALGLGLGVLIAATPGCENDVCGLECPLEGLAEGNASISGIASVDAFFAAVVGFDKAALEVKAGVDAELRAIAVSLALDAGASAADIRAALSAKFETAIDGGLKVKYAPPRCTVDAKVAIDASAKCDAEIDPGMASVECKGTCTVDASASASCDASAKVMCKGTAPELQCSGSCTGTCELGGDLQCNGTCNGECDGTCSVTGADGQCAGECMGKCMGSCELQAGAHCDGNCQGSCEYEAPDGQCEAGAEVRCQAAADASAQCDGSCDGEVVPPKAKAECEASVEAEAKMQAQCTPPSLEILWQWKAGFDELERAKFKAWVEGFRLRYAGLLAASARAELVLGAGAGLGDAAVDLLASLPGDLAGDPRASFGLPCALAELEAVGTLIQSGSGALSGSVTAVGEISAALAGG</sequence>
<dbReference type="AlphaFoldDB" id="A0A1I2B0Z0"/>
<reference evidence="3" key="1">
    <citation type="submission" date="2016-10" db="EMBL/GenBank/DDBJ databases">
        <authorList>
            <person name="Varghese N."/>
            <person name="Submissions S."/>
        </authorList>
    </citation>
    <scope>NUCLEOTIDE SEQUENCE [LARGE SCALE GENOMIC DNA]</scope>
    <source>
        <strain evidence="3">ATCC 25963</strain>
    </source>
</reference>